<dbReference type="InterPro" id="IPR036922">
    <property type="entry name" value="Rieske_2Fe-2S_sf"/>
</dbReference>
<sequence>MNDLVDQPLRRQWFPVVRCQEVGFRHIHRSQLLNQELAIWRDDDGRINAWENRCAHRGTRLSIGTNTGKEIKCQYHGWRYASQSGQCSFIPAHPDMKP</sequence>
<dbReference type="AlphaFoldDB" id="A0A382ZME3"/>
<feature type="domain" description="Rieske" evidence="6">
    <location>
        <begin position="13"/>
        <end position="98"/>
    </location>
</feature>
<organism evidence="7">
    <name type="scientific">marine metagenome</name>
    <dbReference type="NCBI Taxonomy" id="408172"/>
    <lineage>
        <taxon>unclassified sequences</taxon>
        <taxon>metagenomes</taxon>
        <taxon>ecological metagenomes</taxon>
    </lineage>
</organism>
<dbReference type="PANTHER" id="PTHR21266:SF59">
    <property type="entry name" value="BLR4922 PROTEIN"/>
    <property type="match status" value="1"/>
</dbReference>
<dbReference type="PANTHER" id="PTHR21266">
    <property type="entry name" value="IRON-SULFUR DOMAIN CONTAINING PROTEIN"/>
    <property type="match status" value="1"/>
</dbReference>
<protein>
    <recommendedName>
        <fullName evidence="6">Rieske domain-containing protein</fullName>
    </recommendedName>
</protein>
<dbReference type="InterPro" id="IPR017941">
    <property type="entry name" value="Rieske_2Fe-2S"/>
</dbReference>
<dbReference type="Pfam" id="PF00355">
    <property type="entry name" value="Rieske"/>
    <property type="match status" value="1"/>
</dbReference>
<dbReference type="GO" id="GO:0016491">
    <property type="term" value="F:oxidoreductase activity"/>
    <property type="evidence" value="ECO:0007669"/>
    <property type="project" value="UniProtKB-KW"/>
</dbReference>
<evidence type="ECO:0000256" key="3">
    <source>
        <dbReference type="ARBA" id="ARBA00023002"/>
    </source>
</evidence>
<evidence type="ECO:0000256" key="2">
    <source>
        <dbReference type="ARBA" id="ARBA00022723"/>
    </source>
</evidence>
<evidence type="ECO:0000256" key="4">
    <source>
        <dbReference type="ARBA" id="ARBA00023004"/>
    </source>
</evidence>
<dbReference type="PROSITE" id="PS51296">
    <property type="entry name" value="RIESKE"/>
    <property type="match status" value="1"/>
</dbReference>
<dbReference type="SUPFAM" id="SSF50022">
    <property type="entry name" value="ISP domain"/>
    <property type="match status" value="1"/>
</dbReference>
<evidence type="ECO:0000313" key="7">
    <source>
        <dbReference type="EMBL" id="SVD96593.1"/>
    </source>
</evidence>
<evidence type="ECO:0000256" key="5">
    <source>
        <dbReference type="ARBA" id="ARBA00023014"/>
    </source>
</evidence>
<keyword evidence="1" id="KW-0001">2Fe-2S</keyword>
<dbReference type="GO" id="GO:0051537">
    <property type="term" value="F:2 iron, 2 sulfur cluster binding"/>
    <property type="evidence" value="ECO:0007669"/>
    <property type="project" value="UniProtKB-KW"/>
</dbReference>
<dbReference type="Gene3D" id="2.102.10.10">
    <property type="entry name" value="Rieske [2Fe-2S] iron-sulphur domain"/>
    <property type="match status" value="1"/>
</dbReference>
<dbReference type="EMBL" id="UINC01185066">
    <property type="protein sequence ID" value="SVD96593.1"/>
    <property type="molecule type" value="Genomic_DNA"/>
</dbReference>
<reference evidence="7" key="1">
    <citation type="submission" date="2018-05" db="EMBL/GenBank/DDBJ databases">
        <authorList>
            <person name="Lanie J.A."/>
            <person name="Ng W.-L."/>
            <person name="Kazmierczak K.M."/>
            <person name="Andrzejewski T.M."/>
            <person name="Davidsen T.M."/>
            <person name="Wayne K.J."/>
            <person name="Tettelin H."/>
            <person name="Glass J.I."/>
            <person name="Rusch D."/>
            <person name="Podicherti R."/>
            <person name="Tsui H.-C.T."/>
            <person name="Winkler M.E."/>
        </authorList>
    </citation>
    <scope>NUCLEOTIDE SEQUENCE</scope>
</reference>
<evidence type="ECO:0000259" key="6">
    <source>
        <dbReference type="PROSITE" id="PS51296"/>
    </source>
</evidence>
<gene>
    <name evidence="7" type="ORF">METZ01_LOCUS449447</name>
</gene>
<feature type="non-terminal residue" evidence="7">
    <location>
        <position position="98"/>
    </location>
</feature>
<keyword evidence="3" id="KW-0560">Oxidoreductase</keyword>
<keyword evidence="4" id="KW-0408">Iron</keyword>
<keyword evidence="5" id="KW-0411">Iron-sulfur</keyword>
<dbReference type="GO" id="GO:0046872">
    <property type="term" value="F:metal ion binding"/>
    <property type="evidence" value="ECO:0007669"/>
    <property type="project" value="UniProtKB-KW"/>
</dbReference>
<evidence type="ECO:0000256" key="1">
    <source>
        <dbReference type="ARBA" id="ARBA00022714"/>
    </source>
</evidence>
<dbReference type="InterPro" id="IPR050584">
    <property type="entry name" value="Cholesterol_7-desaturase"/>
</dbReference>
<accession>A0A382ZME3</accession>
<proteinExistence type="predicted"/>
<keyword evidence="2" id="KW-0479">Metal-binding</keyword>
<name>A0A382ZME3_9ZZZZ</name>